<dbReference type="EMBL" id="AOFM01000007">
    <property type="protein sequence ID" value="EME74257.1"/>
    <property type="molecule type" value="Genomic_DNA"/>
</dbReference>
<dbReference type="PATRIC" id="fig|1274524.3.peg.2327"/>
<evidence type="ECO:0000313" key="2">
    <source>
        <dbReference type="Proteomes" id="UP000011907"/>
    </source>
</evidence>
<evidence type="ECO:0000313" key="1">
    <source>
        <dbReference type="EMBL" id="EME74257.1"/>
    </source>
</evidence>
<name>M5PE15_9BACI</name>
<reference evidence="1 2" key="1">
    <citation type="journal article" date="2013" name="Genome Announc.">
        <title>Draft Whole-Genome Sequence of Bacillus sonorensis Strain L12, a Source of Nonribosomal Lipopeptides.</title>
        <authorList>
            <person name="Adimpong D.B."/>
            <person name="Sorensen K.I."/>
            <person name="Nielsen D.S."/>
            <person name="Thorsen L."/>
            <person name="Rasmussen T.B."/>
            <person name="Derkx P.M."/>
            <person name="Jespersen L."/>
        </authorList>
    </citation>
    <scope>NUCLEOTIDE SEQUENCE [LARGE SCALE GENOMIC DNA]</scope>
    <source>
        <strain evidence="1 2">L12</strain>
    </source>
</reference>
<sequence length="74" mass="8713">MSECTFAINKHLTALQRNEPKRLFKNEINAGNFCGRNLVCLIEKQTKQFHMLSIFKRNIILKILTFTSILCQWI</sequence>
<accession>M5PE15</accession>
<dbReference type="AlphaFoldDB" id="M5PE15"/>
<comment type="caution">
    <text evidence="1">The sequence shown here is derived from an EMBL/GenBank/DDBJ whole genome shotgun (WGS) entry which is preliminary data.</text>
</comment>
<gene>
    <name evidence="1" type="ORF">BSONL12_10726</name>
</gene>
<organism evidence="1 2">
    <name type="scientific">Bacillus sonorensis L12</name>
    <dbReference type="NCBI Taxonomy" id="1274524"/>
    <lineage>
        <taxon>Bacteria</taxon>
        <taxon>Bacillati</taxon>
        <taxon>Bacillota</taxon>
        <taxon>Bacilli</taxon>
        <taxon>Bacillales</taxon>
        <taxon>Bacillaceae</taxon>
        <taxon>Bacillus</taxon>
    </lineage>
</organism>
<dbReference type="STRING" id="1274524.BSONL12_10726"/>
<protein>
    <submittedName>
        <fullName evidence="1">Uncharacterized protein</fullName>
    </submittedName>
</protein>
<proteinExistence type="predicted"/>
<dbReference type="Proteomes" id="UP000011907">
    <property type="component" value="Unassembled WGS sequence"/>
</dbReference>